<dbReference type="InterPro" id="IPR007224">
    <property type="entry name" value="TIF_Rrn11"/>
</dbReference>
<gene>
    <name evidence="2" type="ORF">D9619_000653</name>
</gene>
<dbReference type="OrthoDB" id="2159786at2759"/>
<dbReference type="GO" id="GO:0001164">
    <property type="term" value="F:RNA polymerase I core promoter sequence-specific DNA binding"/>
    <property type="evidence" value="ECO:0007669"/>
    <property type="project" value="InterPro"/>
</dbReference>
<dbReference type="GO" id="GO:0001181">
    <property type="term" value="F:RNA polymerase I general transcription initiation factor activity"/>
    <property type="evidence" value="ECO:0007669"/>
    <property type="project" value="InterPro"/>
</dbReference>
<evidence type="ECO:0000313" key="2">
    <source>
        <dbReference type="EMBL" id="KAF5321498.1"/>
    </source>
</evidence>
<reference evidence="2 3" key="1">
    <citation type="journal article" date="2020" name="ISME J.">
        <title>Uncovering the hidden diversity of litter-decomposition mechanisms in mushroom-forming fungi.</title>
        <authorList>
            <person name="Floudas D."/>
            <person name="Bentzer J."/>
            <person name="Ahren D."/>
            <person name="Johansson T."/>
            <person name="Persson P."/>
            <person name="Tunlid A."/>
        </authorList>
    </citation>
    <scope>NUCLEOTIDE SEQUENCE [LARGE SCALE GENOMIC DNA]</scope>
    <source>
        <strain evidence="2 3">CBS 101986</strain>
    </source>
</reference>
<dbReference type="AlphaFoldDB" id="A0A8H5BEB7"/>
<dbReference type="Pfam" id="PF04090">
    <property type="entry name" value="Rrn11"/>
    <property type="match status" value="1"/>
</dbReference>
<evidence type="ECO:0000256" key="1">
    <source>
        <dbReference type="SAM" id="MobiDB-lite"/>
    </source>
</evidence>
<dbReference type="GO" id="GO:0042790">
    <property type="term" value="P:nucleolar large rRNA transcription by RNA polymerase I"/>
    <property type="evidence" value="ECO:0007669"/>
    <property type="project" value="TreeGrafter"/>
</dbReference>
<dbReference type="GO" id="GO:0017025">
    <property type="term" value="F:TBP-class protein binding"/>
    <property type="evidence" value="ECO:0007669"/>
    <property type="project" value="TreeGrafter"/>
</dbReference>
<evidence type="ECO:0000313" key="3">
    <source>
        <dbReference type="Proteomes" id="UP000567179"/>
    </source>
</evidence>
<dbReference type="EMBL" id="JAACJJ010000028">
    <property type="protein sequence ID" value="KAF5321498.1"/>
    <property type="molecule type" value="Genomic_DNA"/>
</dbReference>
<keyword evidence="3" id="KW-1185">Reference proteome</keyword>
<organism evidence="2 3">
    <name type="scientific">Psilocybe cf. subviscida</name>
    <dbReference type="NCBI Taxonomy" id="2480587"/>
    <lineage>
        <taxon>Eukaryota</taxon>
        <taxon>Fungi</taxon>
        <taxon>Dikarya</taxon>
        <taxon>Basidiomycota</taxon>
        <taxon>Agaricomycotina</taxon>
        <taxon>Agaricomycetes</taxon>
        <taxon>Agaricomycetidae</taxon>
        <taxon>Agaricales</taxon>
        <taxon>Agaricineae</taxon>
        <taxon>Strophariaceae</taxon>
        <taxon>Psilocybe</taxon>
    </lineage>
</organism>
<proteinExistence type="predicted"/>
<accession>A0A8H5BEB7</accession>
<dbReference type="GO" id="GO:0070860">
    <property type="term" value="C:RNA polymerase I core factor complex"/>
    <property type="evidence" value="ECO:0007669"/>
    <property type="project" value="TreeGrafter"/>
</dbReference>
<dbReference type="Proteomes" id="UP000567179">
    <property type="component" value="Unassembled WGS sequence"/>
</dbReference>
<sequence length="222" mass="25659">MPLDNGHVFLFATLNSKQPSTARKVHIRRLYDILQLSLLRQDFARAQRAWAILARCKEVDWKALWSTGLQILEQDGSNGEEPTIEYLRSMMLQFPEERPVILKELVFRLLLDNNCRVALDELELYLPSFPYQENPTLHIYAGLSAMYLAQDSSGLSFNSSMLRQAQTHFEHALIQDPANEFAEIFIDKISVLQKAKTSTEQESEDENMTVDDIEPDRKRIRS</sequence>
<comment type="caution">
    <text evidence="2">The sequence shown here is derived from an EMBL/GenBank/DDBJ whole genome shotgun (WGS) entry which is preliminary data.</text>
</comment>
<feature type="compositionally biased region" description="Acidic residues" evidence="1">
    <location>
        <begin position="201"/>
        <end position="214"/>
    </location>
</feature>
<protein>
    <submittedName>
        <fullName evidence="2">Uncharacterized protein</fullName>
    </submittedName>
</protein>
<dbReference type="PANTHER" id="PTHR28244">
    <property type="entry name" value="RNA POLYMERASE I-SPECIFIC TRANSCRIPTION INITIATION FACTOR RRN11"/>
    <property type="match status" value="1"/>
</dbReference>
<name>A0A8H5BEB7_9AGAR</name>
<dbReference type="InterPro" id="IPR053029">
    <property type="entry name" value="RNA_pol_I-specific_init_factor"/>
</dbReference>
<feature type="region of interest" description="Disordered" evidence="1">
    <location>
        <begin position="196"/>
        <end position="222"/>
    </location>
</feature>
<dbReference type="PANTHER" id="PTHR28244:SF1">
    <property type="entry name" value="RNA POLYMERASE I-SPECIFIC TRANSCRIPTION INITIATION FACTOR RRN11"/>
    <property type="match status" value="1"/>
</dbReference>